<evidence type="ECO:0000313" key="4">
    <source>
        <dbReference type="RefSeq" id="XP_056694995.1"/>
    </source>
</evidence>
<reference evidence="3" key="1">
    <citation type="journal article" date="2021" name="Nat. Commun.">
        <title>Genomic analyses provide insights into spinach domestication and the genetic basis of agronomic traits.</title>
        <authorList>
            <person name="Cai X."/>
            <person name="Sun X."/>
            <person name="Xu C."/>
            <person name="Sun H."/>
            <person name="Wang X."/>
            <person name="Ge C."/>
            <person name="Zhang Z."/>
            <person name="Wang Q."/>
            <person name="Fei Z."/>
            <person name="Jiao C."/>
            <person name="Wang Q."/>
        </authorList>
    </citation>
    <scope>NUCLEOTIDE SEQUENCE [LARGE SCALE GENOMIC DNA]</scope>
    <source>
        <strain evidence="3">cv. Varoflay</strain>
    </source>
</reference>
<evidence type="ECO:0000256" key="2">
    <source>
        <dbReference type="SAM" id="Phobius"/>
    </source>
</evidence>
<dbReference type="GeneID" id="130469625"/>
<accession>A0ABM3RH98</accession>
<evidence type="ECO:0000256" key="1">
    <source>
        <dbReference type="SAM" id="MobiDB-lite"/>
    </source>
</evidence>
<name>A0ABM3RH98_SPIOL</name>
<feature type="region of interest" description="Disordered" evidence="1">
    <location>
        <begin position="257"/>
        <end position="352"/>
    </location>
</feature>
<sequence length="352" mass="39090">MKSTRAKNKKVVVECDLVEGPIFTPTHILDKKNARPATWGKQNVEALREECGFPPSAVIRLPQPDERPDWVSDGWVCFYEHPFKIGYTYPFSPLVRGVLRALAVPPAQLMPQVWRVMRLVDHLAGQLDMEFRVEDLVYTYKVQNYGAGRYLLHVKDDREALLGADKSNDRGWMGRFFFVELASLGSDSEFLTGEWMARGICLFFGVFGLVDLTLSHFFVFVGASFDTVGVGAEAIEKTAVLLEIPIKDRAFVGTKFEREEPQEEEISEPVSMSTSTGTGPSTRFGKAPSADALLKKRLESLGNTSRAKPITMLSPPKPPKTSTDTTVTGETSLLMPAEKKLPPCEGVEKARG</sequence>
<keyword evidence="2" id="KW-1133">Transmembrane helix</keyword>
<gene>
    <name evidence="4" type="primary">LOC130469625</name>
</gene>
<keyword evidence="2" id="KW-0472">Membrane</keyword>
<feature type="transmembrane region" description="Helical" evidence="2">
    <location>
        <begin position="200"/>
        <end position="225"/>
    </location>
</feature>
<reference evidence="4" key="2">
    <citation type="submission" date="2025-08" db="UniProtKB">
        <authorList>
            <consortium name="RefSeq"/>
        </authorList>
    </citation>
    <scope>IDENTIFICATION</scope>
    <source>
        <tissue evidence="4">Leaf</tissue>
    </source>
</reference>
<proteinExistence type="predicted"/>
<evidence type="ECO:0000313" key="3">
    <source>
        <dbReference type="Proteomes" id="UP000813463"/>
    </source>
</evidence>
<dbReference type="Proteomes" id="UP000813463">
    <property type="component" value="Chromosome 3"/>
</dbReference>
<keyword evidence="3" id="KW-1185">Reference proteome</keyword>
<protein>
    <submittedName>
        <fullName evidence="4">Uncharacterized protein</fullName>
    </submittedName>
</protein>
<feature type="compositionally biased region" description="Low complexity" evidence="1">
    <location>
        <begin position="271"/>
        <end position="282"/>
    </location>
</feature>
<feature type="compositionally biased region" description="Low complexity" evidence="1">
    <location>
        <begin position="320"/>
        <end position="331"/>
    </location>
</feature>
<feature type="compositionally biased region" description="Basic and acidic residues" evidence="1">
    <location>
        <begin position="337"/>
        <end position="352"/>
    </location>
</feature>
<dbReference type="RefSeq" id="XP_056694995.1">
    <property type="nucleotide sequence ID" value="XM_056839017.1"/>
</dbReference>
<organism evidence="3 4">
    <name type="scientific">Spinacia oleracea</name>
    <name type="common">Spinach</name>
    <dbReference type="NCBI Taxonomy" id="3562"/>
    <lineage>
        <taxon>Eukaryota</taxon>
        <taxon>Viridiplantae</taxon>
        <taxon>Streptophyta</taxon>
        <taxon>Embryophyta</taxon>
        <taxon>Tracheophyta</taxon>
        <taxon>Spermatophyta</taxon>
        <taxon>Magnoliopsida</taxon>
        <taxon>eudicotyledons</taxon>
        <taxon>Gunneridae</taxon>
        <taxon>Pentapetalae</taxon>
        <taxon>Caryophyllales</taxon>
        <taxon>Chenopodiaceae</taxon>
        <taxon>Chenopodioideae</taxon>
        <taxon>Anserineae</taxon>
        <taxon>Spinacia</taxon>
    </lineage>
</organism>
<keyword evidence="2" id="KW-0812">Transmembrane</keyword>